<name>A0ABX2MAR7_9MICO</name>
<comment type="caution">
    <text evidence="1">The sequence shown here is derived from an EMBL/GenBank/DDBJ whole genome shotgun (WGS) entry which is preliminary data.</text>
</comment>
<sequence length="80" mass="8727">MFTIVNATVDAVCDQFAWRESPSNGPVKRSNGSEDRAKIDTLGRQATRSVKRTPFCSNSVGKLRPSSFLNEATNLAGRLP</sequence>
<reference evidence="1 2" key="1">
    <citation type="submission" date="2020-05" db="EMBL/GenBank/DDBJ databases">
        <title>Genome Sequencing of Type Strains.</title>
        <authorList>
            <person name="Lemaire J.F."/>
            <person name="Inderbitzin P."/>
            <person name="Gregorio O.A."/>
            <person name="Collins S.B."/>
            <person name="Wespe N."/>
            <person name="Knight-Connoni V."/>
        </authorList>
    </citation>
    <scope>NUCLEOTIDE SEQUENCE [LARGE SCALE GENOMIC DNA]</scope>
    <source>
        <strain evidence="1 2">ATCC 19096</strain>
    </source>
</reference>
<evidence type="ECO:0000313" key="2">
    <source>
        <dbReference type="Proteomes" id="UP000573001"/>
    </source>
</evidence>
<accession>A0ABX2MAR7</accession>
<proteinExistence type="predicted"/>
<keyword evidence="2" id="KW-1185">Reference proteome</keyword>
<dbReference type="RefSeq" id="WP_175350423.1">
    <property type="nucleotide sequence ID" value="NZ_BAAAWQ010000001.1"/>
</dbReference>
<evidence type="ECO:0000313" key="1">
    <source>
        <dbReference type="EMBL" id="NUU12862.1"/>
    </source>
</evidence>
<evidence type="ECO:0008006" key="3">
    <source>
        <dbReference type="Google" id="ProtNLM"/>
    </source>
</evidence>
<gene>
    <name evidence="1" type="ORF">HP507_03280</name>
</gene>
<dbReference type="EMBL" id="JABMCE010000052">
    <property type="protein sequence ID" value="NUU12862.1"/>
    <property type="molecule type" value="Genomic_DNA"/>
</dbReference>
<protein>
    <recommendedName>
        <fullName evidence="3">Transposase</fullName>
    </recommendedName>
</protein>
<dbReference type="Proteomes" id="UP000573001">
    <property type="component" value="Unassembled WGS sequence"/>
</dbReference>
<organism evidence="1 2">
    <name type="scientific">Curtobacterium pusillum</name>
    <dbReference type="NCBI Taxonomy" id="69373"/>
    <lineage>
        <taxon>Bacteria</taxon>
        <taxon>Bacillati</taxon>
        <taxon>Actinomycetota</taxon>
        <taxon>Actinomycetes</taxon>
        <taxon>Micrococcales</taxon>
        <taxon>Microbacteriaceae</taxon>
        <taxon>Curtobacterium</taxon>
    </lineage>
</organism>